<comment type="caution">
    <text evidence="3">The sequence shown here is derived from an EMBL/GenBank/DDBJ whole genome shotgun (WGS) entry which is preliminary data.</text>
</comment>
<evidence type="ECO:0000256" key="1">
    <source>
        <dbReference type="SAM" id="Phobius"/>
    </source>
</evidence>
<organism evidence="3 4">
    <name type="scientific">Candidatus Yanofskybacteria bacterium RIFCSPHIGHO2_01_FULL_41_53</name>
    <dbReference type="NCBI Taxonomy" id="1802663"/>
    <lineage>
        <taxon>Bacteria</taxon>
        <taxon>Candidatus Yanofskyibacteriota</taxon>
    </lineage>
</organism>
<evidence type="ECO:0000313" key="3">
    <source>
        <dbReference type="EMBL" id="OGM99801.1"/>
    </source>
</evidence>
<dbReference type="EMBL" id="MGJD01000035">
    <property type="protein sequence ID" value="OGM99801.1"/>
    <property type="molecule type" value="Genomic_DNA"/>
</dbReference>
<gene>
    <name evidence="3" type="ORF">A2650_05025</name>
</gene>
<dbReference type="AlphaFoldDB" id="A0A1F8EG44"/>
<evidence type="ECO:0000259" key="2">
    <source>
        <dbReference type="Pfam" id="PF18917"/>
    </source>
</evidence>
<protein>
    <recommendedName>
        <fullName evidence="2">LiaI-LiaF-like transmembrane region domain-containing protein</fullName>
    </recommendedName>
</protein>
<keyword evidence="1" id="KW-0812">Transmembrane</keyword>
<proteinExistence type="predicted"/>
<dbReference type="Pfam" id="PF18917">
    <property type="entry name" value="LiaI-LiaF-like_TM1"/>
    <property type="match status" value="1"/>
</dbReference>
<feature type="transmembrane region" description="Helical" evidence="1">
    <location>
        <begin position="32"/>
        <end position="50"/>
    </location>
</feature>
<dbReference type="InterPro" id="IPR043726">
    <property type="entry name" value="LiaI-LiaF-like_TM1"/>
</dbReference>
<evidence type="ECO:0000313" key="4">
    <source>
        <dbReference type="Proteomes" id="UP000177117"/>
    </source>
</evidence>
<feature type="domain" description="LiaI-LiaF-like transmembrane region" evidence="2">
    <location>
        <begin position="2"/>
        <end position="46"/>
    </location>
</feature>
<dbReference type="Proteomes" id="UP000177117">
    <property type="component" value="Unassembled WGS sequence"/>
</dbReference>
<keyword evidence="1" id="KW-0472">Membrane</keyword>
<reference evidence="3 4" key="1">
    <citation type="journal article" date="2016" name="Nat. Commun.">
        <title>Thousands of microbial genomes shed light on interconnected biogeochemical processes in an aquifer system.</title>
        <authorList>
            <person name="Anantharaman K."/>
            <person name="Brown C.T."/>
            <person name="Hug L.A."/>
            <person name="Sharon I."/>
            <person name="Castelle C.J."/>
            <person name="Probst A.J."/>
            <person name="Thomas B.C."/>
            <person name="Singh A."/>
            <person name="Wilkins M.J."/>
            <person name="Karaoz U."/>
            <person name="Brodie E.L."/>
            <person name="Williams K.H."/>
            <person name="Hubbard S.S."/>
            <person name="Banfield J.F."/>
        </authorList>
    </citation>
    <scope>NUCLEOTIDE SEQUENCE [LARGE SCALE GENOMIC DNA]</scope>
</reference>
<keyword evidence="1" id="KW-1133">Transmembrane helix</keyword>
<name>A0A1F8EG44_9BACT</name>
<accession>A0A1F8EG44</accession>
<sequence>MMIFGIAILVFGLAFLLRNLGLLHFPGSFWSLFYPLVIVVVGLVVIFVTHEGRKLLKRLKKFFSGEDDRV</sequence>